<dbReference type="EMBL" id="AEVT01000076">
    <property type="protein sequence ID" value="EGA69585.1"/>
    <property type="molecule type" value="Genomic_DNA"/>
</dbReference>
<evidence type="ECO:0000313" key="2">
    <source>
        <dbReference type="Proteomes" id="UP000006228"/>
    </source>
</evidence>
<sequence length="228" mass="24856">MPVNSNQAHPPKHVVYIATTGGGKTTAVKKLGLIPKGSQAVFFDPYQNYSGKKFQGQNVQTFTEFGAFARALVAARKHKRGFKLALVKDATMENLETFAAIVWSCGDGNKPLLHVAIEELGTIAETTGKLKGKAGELWRGGRQFGLVLHSMFQRTQEVPKTVISQSPYWWVGGLASMADAEYISKQKAYDVTQISALKTAQSNNGIAEYLLFSDQIGDVKKGEVICLT</sequence>
<dbReference type="InterPro" id="IPR027417">
    <property type="entry name" value="P-loop_NTPase"/>
</dbReference>
<accession>E8M8P0</accession>
<proteinExistence type="predicted"/>
<protein>
    <recommendedName>
        <fullName evidence="3">Helicase HerA central domain-containing protein</fullName>
    </recommendedName>
</protein>
<evidence type="ECO:0008006" key="3">
    <source>
        <dbReference type="Google" id="ProtNLM"/>
    </source>
</evidence>
<dbReference type="Gene3D" id="3.40.50.300">
    <property type="entry name" value="P-loop containing nucleotide triphosphate hydrolases"/>
    <property type="match status" value="1"/>
</dbReference>
<gene>
    <name evidence="1" type="ORF">VISI1226_13723</name>
</gene>
<organism evidence="1 2">
    <name type="scientific">Vibrio sinaloensis DSM 21326</name>
    <dbReference type="NCBI Taxonomy" id="945550"/>
    <lineage>
        <taxon>Bacteria</taxon>
        <taxon>Pseudomonadati</taxon>
        <taxon>Pseudomonadota</taxon>
        <taxon>Gammaproteobacteria</taxon>
        <taxon>Vibrionales</taxon>
        <taxon>Vibrionaceae</taxon>
        <taxon>Vibrio</taxon>
        <taxon>Vibrio oreintalis group</taxon>
    </lineage>
</organism>
<dbReference type="eggNOG" id="COG0433">
    <property type="taxonomic scope" value="Bacteria"/>
</dbReference>
<dbReference type="SUPFAM" id="SSF52540">
    <property type="entry name" value="P-loop containing nucleoside triphosphate hydrolases"/>
    <property type="match status" value="1"/>
</dbReference>
<dbReference type="Proteomes" id="UP000006228">
    <property type="component" value="Unassembled WGS sequence"/>
</dbReference>
<comment type="caution">
    <text evidence="1">The sequence shown here is derived from an EMBL/GenBank/DDBJ whole genome shotgun (WGS) entry which is preliminary data.</text>
</comment>
<name>E8M8P0_PHOS4</name>
<reference evidence="1 2" key="1">
    <citation type="journal article" date="2012" name="Int. J. Syst. Evol. Microbiol.">
        <title>Vibrio caribbeanicus sp. nov., isolated from the marine sponge Scleritoderma cyanea.</title>
        <authorList>
            <person name="Hoffmann M."/>
            <person name="Monday S.R."/>
            <person name="Allard M.W."/>
            <person name="Strain E.A."/>
            <person name="Whittaker P."/>
            <person name="Naum M."/>
            <person name="McCarthy P.J."/>
            <person name="Lopez J.V."/>
            <person name="Fischer M."/>
            <person name="Brown E.W."/>
        </authorList>
    </citation>
    <scope>NUCLEOTIDE SEQUENCE [LARGE SCALE GENOMIC DNA]</scope>
    <source>
        <strain evidence="2">DSMZ 21326</strain>
    </source>
</reference>
<dbReference type="AlphaFoldDB" id="E8M8P0"/>
<evidence type="ECO:0000313" key="1">
    <source>
        <dbReference type="EMBL" id="EGA69585.1"/>
    </source>
</evidence>